<protein>
    <recommendedName>
        <fullName evidence="8">Ribonuclease VapC</fullName>
        <shortName evidence="8">RNase VapC</shortName>
        <ecNumber evidence="8">3.1.-.-</ecNumber>
    </recommendedName>
    <alternativeName>
        <fullName evidence="8">Toxin VapC</fullName>
    </alternativeName>
</protein>
<keyword evidence="3 8" id="KW-0540">Nuclease</keyword>
<comment type="function">
    <text evidence="8">Toxic component of a toxin-antitoxin (TA) system. An RNase.</text>
</comment>
<comment type="cofactor">
    <cofactor evidence="1 8">
        <name>Mg(2+)</name>
        <dbReference type="ChEBI" id="CHEBI:18420"/>
    </cofactor>
</comment>
<keyword evidence="11" id="KW-1185">Reference proteome</keyword>
<evidence type="ECO:0000256" key="4">
    <source>
        <dbReference type="ARBA" id="ARBA00022723"/>
    </source>
</evidence>
<dbReference type="GO" id="GO:0004540">
    <property type="term" value="F:RNA nuclease activity"/>
    <property type="evidence" value="ECO:0007669"/>
    <property type="project" value="InterPro"/>
</dbReference>
<dbReference type="AlphaFoldDB" id="A9CWS3"/>
<reference evidence="10 11" key="1">
    <citation type="submission" date="2007-10" db="EMBL/GenBank/DDBJ databases">
        <authorList>
            <person name="Wagner-Dobler I."/>
            <person name="Ferriera S."/>
            <person name="Johnson J."/>
            <person name="Kravitz S."/>
            <person name="Beeson K."/>
            <person name="Sutton G."/>
            <person name="Rogers Y.-H."/>
            <person name="Friedman R."/>
            <person name="Frazier M."/>
            <person name="Venter J.C."/>
        </authorList>
    </citation>
    <scope>NUCLEOTIDE SEQUENCE [LARGE SCALE GENOMIC DNA]</scope>
    <source>
        <strain evidence="10 11">DFL-43</strain>
    </source>
</reference>
<keyword evidence="4 8" id="KW-0479">Metal-binding</keyword>
<evidence type="ECO:0000256" key="2">
    <source>
        <dbReference type="ARBA" id="ARBA00022649"/>
    </source>
</evidence>
<dbReference type="HOGENOM" id="CLU_118482_8_2_5"/>
<evidence type="ECO:0000313" key="11">
    <source>
        <dbReference type="Proteomes" id="UP000004291"/>
    </source>
</evidence>
<dbReference type="InterPro" id="IPR029060">
    <property type="entry name" value="PIN-like_dom_sf"/>
</dbReference>
<dbReference type="STRING" id="411684.HPDFL43_20242"/>
<dbReference type="EMBL" id="ABIA03000001">
    <property type="protein sequence ID" value="EDQ35561.1"/>
    <property type="molecule type" value="Genomic_DNA"/>
</dbReference>
<evidence type="ECO:0000259" key="9">
    <source>
        <dbReference type="Pfam" id="PF01850"/>
    </source>
</evidence>
<name>A9CWS3_HOEPD</name>
<dbReference type="InterPro" id="IPR002716">
    <property type="entry name" value="PIN_dom"/>
</dbReference>
<keyword evidence="5 8" id="KW-0378">Hydrolase</keyword>
<keyword evidence="6 8" id="KW-0460">Magnesium</keyword>
<sequence>MILDTNVISEIMRPVPDHNVVAWFDETVSEQRHITAITEAELLLGISLMPIGKRRNEYAAAIARILSLETGNPILPFESADATFFAEAMSTRRRAGRPLKELDAQIAAIALRRGLPIATRNVRDFEGCGVTLINPWDPAP</sequence>
<evidence type="ECO:0000256" key="6">
    <source>
        <dbReference type="ARBA" id="ARBA00022842"/>
    </source>
</evidence>
<comment type="similarity">
    <text evidence="7 8">Belongs to the PINc/VapC protein family.</text>
</comment>
<proteinExistence type="inferred from homology"/>
<feature type="binding site" evidence="8">
    <location>
        <position position="4"/>
    </location>
    <ligand>
        <name>Mg(2+)</name>
        <dbReference type="ChEBI" id="CHEBI:18420"/>
    </ligand>
</feature>
<dbReference type="PANTHER" id="PTHR33653:SF1">
    <property type="entry name" value="RIBONUCLEASE VAPC2"/>
    <property type="match status" value="1"/>
</dbReference>
<evidence type="ECO:0000313" key="10">
    <source>
        <dbReference type="EMBL" id="EDQ35561.1"/>
    </source>
</evidence>
<dbReference type="eggNOG" id="COG1487">
    <property type="taxonomic scope" value="Bacteria"/>
</dbReference>
<evidence type="ECO:0000256" key="8">
    <source>
        <dbReference type="HAMAP-Rule" id="MF_00265"/>
    </source>
</evidence>
<evidence type="ECO:0000256" key="1">
    <source>
        <dbReference type="ARBA" id="ARBA00001946"/>
    </source>
</evidence>
<feature type="domain" description="PIN" evidence="9">
    <location>
        <begin position="1"/>
        <end position="123"/>
    </location>
</feature>
<reference evidence="10 11" key="2">
    <citation type="submission" date="2012-06" db="EMBL/GenBank/DDBJ databases">
        <authorList>
            <person name="Fiebig A."/>
        </authorList>
    </citation>
    <scope>NUCLEOTIDE SEQUENCE [LARGE SCALE GENOMIC DNA]</scope>
    <source>
        <strain evidence="10 11">DFL-43</strain>
    </source>
</reference>
<dbReference type="HAMAP" id="MF_00265">
    <property type="entry name" value="VapC_Nob1"/>
    <property type="match status" value="1"/>
</dbReference>
<keyword evidence="8" id="KW-0800">Toxin</keyword>
<feature type="binding site" evidence="8">
    <location>
        <position position="103"/>
    </location>
    <ligand>
        <name>Mg(2+)</name>
        <dbReference type="ChEBI" id="CHEBI:18420"/>
    </ligand>
</feature>
<keyword evidence="2 8" id="KW-1277">Toxin-antitoxin system</keyword>
<dbReference type="CDD" id="cd18731">
    <property type="entry name" value="PIN_NgFitB-like"/>
    <property type="match status" value="1"/>
</dbReference>
<dbReference type="GO" id="GO:0000287">
    <property type="term" value="F:magnesium ion binding"/>
    <property type="evidence" value="ECO:0007669"/>
    <property type="project" value="UniProtKB-UniRule"/>
</dbReference>
<comment type="caution">
    <text evidence="10">The sequence shown here is derived from an EMBL/GenBank/DDBJ whole genome shotgun (WGS) entry which is preliminary data.</text>
</comment>
<dbReference type="InterPro" id="IPR050556">
    <property type="entry name" value="Type_II_TA_system_RNase"/>
</dbReference>
<dbReference type="PANTHER" id="PTHR33653">
    <property type="entry name" value="RIBONUCLEASE VAPC2"/>
    <property type="match status" value="1"/>
</dbReference>
<dbReference type="InterPro" id="IPR022907">
    <property type="entry name" value="VapC_family"/>
</dbReference>
<evidence type="ECO:0000256" key="5">
    <source>
        <dbReference type="ARBA" id="ARBA00022801"/>
    </source>
</evidence>
<dbReference type="OrthoDB" id="5458135at2"/>
<evidence type="ECO:0000256" key="7">
    <source>
        <dbReference type="ARBA" id="ARBA00038093"/>
    </source>
</evidence>
<dbReference type="EC" id="3.1.-.-" evidence="8"/>
<dbReference type="GO" id="GO:0090729">
    <property type="term" value="F:toxin activity"/>
    <property type="evidence" value="ECO:0007669"/>
    <property type="project" value="UniProtKB-KW"/>
</dbReference>
<dbReference type="RefSeq" id="WP_007199792.1">
    <property type="nucleotide sequence ID" value="NZ_CM002917.1"/>
</dbReference>
<evidence type="ECO:0000256" key="3">
    <source>
        <dbReference type="ARBA" id="ARBA00022722"/>
    </source>
</evidence>
<dbReference type="SUPFAM" id="SSF88723">
    <property type="entry name" value="PIN domain-like"/>
    <property type="match status" value="1"/>
</dbReference>
<gene>
    <name evidence="8" type="primary">vapC</name>
    <name evidence="10" type="ORF">HPDFL43_20242</name>
</gene>
<dbReference type="Proteomes" id="UP000004291">
    <property type="component" value="Chromosome"/>
</dbReference>
<organism evidence="10 11">
    <name type="scientific">Hoeflea phototrophica (strain DSM 17068 / NCIMB 14078 / DFL-43)</name>
    <dbReference type="NCBI Taxonomy" id="411684"/>
    <lineage>
        <taxon>Bacteria</taxon>
        <taxon>Pseudomonadati</taxon>
        <taxon>Pseudomonadota</taxon>
        <taxon>Alphaproteobacteria</taxon>
        <taxon>Hyphomicrobiales</taxon>
        <taxon>Rhizobiaceae</taxon>
        <taxon>Hoeflea</taxon>
    </lineage>
</organism>
<dbReference type="Pfam" id="PF01850">
    <property type="entry name" value="PIN"/>
    <property type="match status" value="1"/>
</dbReference>
<dbReference type="Gene3D" id="3.40.50.1010">
    <property type="entry name" value="5'-nuclease"/>
    <property type="match status" value="1"/>
</dbReference>
<dbReference type="GO" id="GO:0016787">
    <property type="term" value="F:hydrolase activity"/>
    <property type="evidence" value="ECO:0007669"/>
    <property type="project" value="UniProtKB-KW"/>
</dbReference>
<accession>A9CWS3</accession>